<dbReference type="InterPro" id="IPR038063">
    <property type="entry name" value="Transpep_catalytic_dom"/>
</dbReference>
<evidence type="ECO:0000256" key="3">
    <source>
        <dbReference type="ARBA" id="ARBA00022679"/>
    </source>
</evidence>
<accession>A0ABX7C6J4</accession>
<evidence type="ECO:0000256" key="6">
    <source>
        <dbReference type="ARBA" id="ARBA00023316"/>
    </source>
</evidence>
<keyword evidence="4 7" id="KW-0133">Cell shape</keyword>
<dbReference type="InterPro" id="IPR005490">
    <property type="entry name" value="LD_TPept_cat_dom"/>
</dbReference>
<keyword evidence="3" id="KW-0808">Transferase</keyword>
<keyword evidence="6 7" id="KW-0961">Cell wall biogenesis/degradation</keyword>
<proteinExistence type="inferred from homology"/>
<gene>
    <name evidence="10" type="ORF">JI748_17070</name>
</gene>
<evidence type="ECO:0000256" key="2">
    <source>
        <dbReference type="ARBA" id="ARBA00005992"/>
    </source>
</evidence>
<dbReference type="SUPFAM" id="SSF141523">
    <property type="entry name" value="L,D-transpeptidase catalytic domain-like"/>
    <property type="match status" value="1"/>
</dbReference>
<reference evidence="10 11" key="1">
    <citation type="submission" date="2021-01" db="EMBL/GenBank/DDBJ databases">
        <title>Genome seq and assembly of Devosia sp. LEGU1.</title>
        <authorList>
            <person name="Chhetri G."/>
        </authorList>
    </citation>
    <scope>NUCLEOTIDE SEQUENCE [LARGE SCALE GENOMIC DNA]</scope>
    <source>
        <strain evidence="10 11">LEGU1</strain>
    </source>
</reference>
<comment type="similarity">
    <text evidence="2">Belongs to the YkuD family.</text>
</comment>
<sequence>MTATFFNRLGAVVILCWLAVGLAACASFAKGDNNRHNSPLTSGVVQGLRNMGSAPERGMVVRIFKQESVLEVWKQTASGTYNLFKTYEICTYSGDLGPKFKEGDRQSPEGFYTITPGLMNPKSAYYLSFNTGFPNKFDRVNGRSGSNLMVHGDCKSVGCYAMTDAGIAEIYALARETFKGGNTSFQLQIFPFRMTPTNLAQHASSQHIEFWKDIKEGYDYFETTKTPPVWDVCEKQYIFNPSSAGPLDPAGLCPPSIQNAYVTARQQADDAALASQVATIQQAAAKQEAEKVALQQREQAIGGFFNNVGNMFGGAAPAPTPAMSQPAAMPTTSEQRP</sequence>
<dbReference type="RefSeq" id="WP_201633495.1">
    <property type="nucleotide sequence ID" value="NZ_CP068046.1"/>
</dbReference>
<dbReference type="Proteomes" id="UP000595857">
    <property type="component" value="Chromosome"/>
</dbReference>
<evidence type="ECO:0000259" key="9">
    <source>
        <dbReference type="PROSITE" id="PS52029"/>
    </source>
</evidence>
<protein>
    <submittedName>
        <fullName evidence="10">Murein L,D-transpeptidase</fullName>
    </submittedName>
</protein>
<evidence type="ECO:0000313" key="11">
    <source>
        <dbReference type="Proteomes" id="UP000595857"/>
    </source>
</evidence>
<evidence type="ECO:0000256" key="4">
    <source>
        <dbReference type="ARBA" id="ARBA00022960"/>
    </source>
</evidence>
<evidence type="ECO:0000313" key="10">
    <source>
        <dbReference type="EMBL" id="QQR39403.1"/>
    </source>
</evidence>
<organism evidence="10 11">
    <name type="scientific">Devosia rhizoryzae</name>
    <dbReference type="NCBI Taxonomy" id="2774137"/>
    <lineage>
        <taxon>Bacteria</taxon>
        <taxon>Pseudomonadati</taxon>
        <taxon>Pseudomonadota</taxon>
        <taxon>Alphaproteobacteria</taxon>
        <taxon>Hyphomicrobiales</taxon>
        <taxon>Devosiaceae</taxon>
        <taxon>Devosia</taxon>
    </lineage>
</organism>
<feature type="active site" description="Nucleophile" evidence="7">
    <location>
        <position position="159"/>
    </location>
</feature>
<dbReference type="PANTHER" id="PTHR36699">
    <property type="entry name" value="LD-TRANSPEPTIDASE"/>
    <property type="match status" value="1"/>
</dbReference>
<keyword evidence="5 7" id="KW-0573">Peptidoglycan synthesis</keyword>
<keyword evidence="11" id="KW-1185">Reference proteome</keyword>
<name>A0ABX7C6J4_9HYPH</name>
<evidence type="ECO:0000256" key="7">
    <source>
        <dbReference type="PROSITE-ProRule" id="PRU01373"/>
    </source>
</evidence>
<feature type="domain" description="L,D-TPase catalytic" evidence="9">
    <location>
        <begin position="59"/>
        <end position="190"/>
    </location>
</feature>
<evidence type="ECO:0000256" key="8">
    <source>
        <dbReference type="SAM" id="MobiDB-lite"/>
    </source>
</evidence>
<feature type="active site" description="Proton donor/acceptor" evidence="7">
    <location>
        <position position="151"/>
    </location>
</feature>
<dbReference type="EMBL" id="CP068046">
    <property type="protein sequence ID" value="QQR39403.1"/>
    <property type="molecule type" value="Genomic_DNA"/>
</dbReference>
<comment type="pathway">
    <text evidence="1 7">Cell wall biogenesis; peptidoglycan biosynthesis.</text>
</comment>
<dbReference type="PANTHER" id="PTHR36699:SF1">
    <property type="entry name" value="L,D-TRANSPEPTIDASE YAFK-RELATED"/>
    <property type="match status" value="1"/>
</dbReference>
<feature type="region of interest" description="Disordered" evidence="8">
    <location>
        <begin position="316"/>
        <end position="337"/>
    </location>
</feature>
<dbReference type="PROSITE" id="PS52029">
    <property type="entry name" value="LD_TPASE"/>
    <property type="match status" value="1"/>
</dbReference>
<evidence type="ECO:0000256" key="1">
    <source>
        <dbReference type="ARBA" id="ARBA00004752"/>
    </source>
</evidence>
<evidence type="ECO:0000256" key="5">
    <source>
        <dbReference type="ARBA" id="ARBA00022984"/>
    </source>
</evidence>